<dbReference type="Gene3D" id="3.60.15.10">
    <property type="entry name" value="Ribonuclease Z/Hydroxyacylglutathione hydrolase-like"/>
    <property type="match status" value="1"/>
</dbReference>
<comment type="cofactor">
    <cofactor evidence="1">
        <name>Zn(2+)</name>
        <dbReference type="ChEBI" id="CHEBI:29105"/>
    </cofactor>
</comment>
<evidence type="ECO:0000256" key="4">
    <source>
        <dbReference type="ARBA" id="ARBA00022801"/>
    </source>
</evidence>
<keyword evidence="4" id="KW-0378">Hydrolase</keyword>
<comment type="caution">
    <text evidence="7">The sequence shown here is derived from an EMBL/GenBank/DDBJ whole genome shotgun (WGS) entry which is preliminary data.</text>
</comment>
<organism evidence="7 8">
    <name type="scientific">Colletotrichum sojae</name>
    <dbReference type="NCBI Taxonomy" id="2175907"/>
    <lineage>
        <taxon>Eukaryota</taxon>
        <taxon>Fungi</taxon>
        <taxon>Dikarya</taxon>
        <taxon>Ascomycota</taxon>
        <taxon>Pezizomycotina</taxon>
        <taxon>Sordariomycetes</taxon>
        <taxon>Hypocreomycetidae</taxon>
        <taxon>Glomerellales</taxon>
        <taxon>Glomerellaceae</taxon>
        <taxon>Colletotrichum</taxon>
        <taxon>Colletotrichum orchidearum species complex</taxon>
    </lineage>
</organism>
<sequence>MASNDKVSIEYVPTGTCWMREPMSGQPVTNSFVPFRMLRSFTGEWLGPLPMGAFLVRHRDGPILFDTGISVKVNEPGYYPCWNPVPGWLNRFDVTPEDAIISRLAERGVKPSDLQAVVISHLHHDHAGGIRDIALAAPDVPIYVGREHWDAFGKHPIYAAIQGCLPNDWPADFQPRILDFVEGPELGPWAGSCPITADESVVAVDTSGHMPGHLSLIVTEDNDDGTKTNYLLAGDATYGIGLLEREEPDGANNDPVTAFESLKRIKEYARHHDVVVLPTHDPDTPRMLRERVLYRPKDESKGERWI</sequence>
<evidence type="ECO:0000256" key="2">
    <source>
        <dbReference type="ARBA" id="ARBA00007749"/>
    </source>
</evidence>
<evidence type="ECO:0000313" key="7">
    <source>
        <dbReference type="EMBL" id="KAF6796341.1"/>
    </source>
</evidence>
<protein>
    <submittedName>
        <fullName evidence="7">Beta-lactamase-like protein</fullName>
    </submittedName>
</protein>
<evidence type="ECO:0000256" key="5">
    <source>
        <dbReference type="ARBA" id="ARBA00022833"/>
    </source>
</evidence>
<dbReference type="InterPro" id="IPR001279">
    <property type="entry name" value="Metallo-B-lactamas"/>
</dbReference>
<dbReference type="Pfam" id="PF00753">
    <property type="entry name" value="Lactamase_B"/>
    <property type="match status" value="1"/>
</dbReference>
<keyword evidence="5" id="KW-0862">Zinc</keyword>
<dbReference type="InterPro" id="IPR036866">
    <property type="entry name" value="RibonucZ/Hydroxyglut_hydro"/>
</dbReference>
<dbReference type="InterPro" id="IPR051013">
    <property type="entry name" value="MBL_superfamily_lactonases"/>
</dbReference>
<dbReference type="Proteomes" id="UP000652219">
    <property type="component" value="Unassembled WGS sequence"/>
</dbReference>
<dbReference type="SUPFAM" id="SSF56281">
    <property type="entry name" value="Metallo-hydrolase/oxidoreductase"/>
    <property type="match status" value="1"/>
</dbReference>
<keyword evidence="8" id="KW-1185">Reference proteome</keyword>
<dbReference type="PANTHER" id="PTHR42978">
    <property type="entry name" value="QUORUM-QUENCHING LACTONASE YTNP-RELATED-RELATED"/>
    <property type="match status" value="1"/>
</dbReference>
<evidence type="ECO:0000313" key="8">
    <source>
        <dbReference type="Proteomes" id="UP000652219"/>
    </source>
</evidence>
<dbReference type="AlphaFoldDB" id="A0A8H6ITE2"/>
<accession>A0A8H6ITE2</accession>
<dbReference type="GO" id="GO:0046872">
    <property type="term" value="F:metal ion binding"/>
    <property type="evidence" value="ECO:0007669"/>
    <property type="project" value="UniProtKB-KW"/>
</dbReference>
<dbReference type="SMART" id="SM00849">
    <property type="entry name" value="Lactamase_B"/>
    <property type="match status" value="1"/>
</dbReference>
<dbReference type="GO" id="GO:0016787">
    <property type="term" value="F:hydrolase activity"/>
    <property type="evidence" value="ECO:0007669"/>
    <property type="project" value="UniProtKB-KW"/>
</dbReference>
<gene>
    <name evidence="7" type="ORF">CSOJ01_13259</name>
</gene>
<feature type="domain" description="Metallo-beta-lactamase" evidence="6">
    <location>
        <begin position="50"/>
        <end position="280"/>
    </location>
</feature>
<evidence type="ECO:0000256" key="3">
    <source>
        <dbReference type="ARBA" id="ARBA00022723"/>
    </source>
</evidence>
<proteinExistence type="inferred from homology"/>
<keyword evidence="3" id="KW-0479">Metal-binding</keyword>
<name>A0A8H6ITE2_9PEZI</name>
<evidence type="ECO:0000256" key="1">
    <source>
        <dbReference type="ARBA" id="ARBA00001947"/>
    </source>
</evidence>
<dbReference type="PANTHER" id="PTHR42978:SF2">
    <property type="entry name" value="102 KBASES UNSTABLE REGION: FROM 1 TO 119443"/>
    <property type="match status" value="1"/>
</dbReference>
<reference evidence="7 8" key="1">
    <citation type="journal article" date="2020" name="Phytopathology">
        <title>Genome Sequence Resources of Colletotrichum truncatum, C. plurivorum, C. musicola, and C. sojae: Four Species Pathogenic to Soybean (Glycine max).</title>
        <authorList>
            <person name="Rogerio F."/>
            <person name="Boufleur T.R."/>
            <person name="Ciampi-Guillardi M."/>
            <person name="Sukno S.A."/>
            <person name="Thon M.R."/>
            <person name="Massola Junior N.S."/>
            <person name="Baroncelli R."/>
        </authorList>
    </citation>
    <scope>NUCLEOTIDE SEQUENCE [LARGE SCALE GENOMIC DNA]</scope>
    <source>
        <strain evidence="7 8">LFN0009</strain>
    </source>
</reference>
<dbReference type="EMBL" id="WIGN01000375">
    <property type="protein sequence ID" value="KAF6796341.1"/>
    <property type="molecule type" value="Genomic_DNA"/>
</dbReference>
<comment type="similarity">
    <text evidence="2">Belongs to the metallo-beta-lactamase superfamily.</text>
</comment>
<evidence type="ECO:0000259" key="6">
    <source>
        <dbReference type="SMART" id="SM00849"/>
    </source>
</evidence>
<dbReference type="CDD" id="cd07729">
    <property type="entry name" value="AHL_lactonase_MBL-fold"/>
    <property type="match status" value="1"/>
</dbReference>